<dbReference type="InterPro" id="IPR001173">
    <property type="entry name" value="Glyco_trans_2-like"/>
</dbReference>
<dbReference type="PANTHER" id="PTHR48090:SF6">
    <property type="entry name" value="SLR5056 PROTEIN"/>
    <property type="match status" value="1"/>
</dbReference>
<organism evidence="3 4">
    <name type="scientific">Microbacterium aurantiacum</name>
    <dbReference type="NCBI Taxonomy" id="162393"/>
    <lineage>
        <taxon>Bacteria</taxon>
        <taxon>Bacillati</taxon>
        <taxon>Actinomycetota</taxon>
        <taxon>Actinomycetes</taxon>
        <taxon>Micrococcales</taxon>
        <taxon>Microbacteriaceae</taxon>
        <taxon>Microbacterium</taxon>
    </lineage>
</organism>
<keyword evidence="3" id="KW-0808">Transferase</keyword>
<dbReference type="Pfam" id="PF00535">
    <property type="entry name" value="Glycos_transf_2"/>
    <property type="match status" value="1"/>
</dbReference>
<dbReference type="EC" id="2.4.-.-" evidence="3"/>
<dbReference type="GO" id="GO:0016757">
    <property type="term" value="F:glycosyltransferase activity"/>
    <property type="evidence" value="ECO:0007669"/>
    <property type="project" value="UniProtKB-KW"/>
</dbReference>
<evidence type="ECO:0000313" key="3">
    <source>
        <dbReference type="EMBL" id="MDS0244207.1"/>
    </source>
</evidence>
<sequence>MTAVTVVIPAHNEEALIEGTVHRLLSSPSSDLAVLVVANGCSDRTVARARAADSRVRVVEVDRASKIAALNAASDHMERYPVAYVDADVIVDGATLLELARRMENTPSALVGAPRMRVAPSRSWWVRQYYRVWELTDYRSAGHVGSGIYMLSKAGRGRFGEFPDLIADDRFVQQLFGPEERLTPEDLTFTVRAPATLSALAGRNARIAAGNMQLTRERPDLAGAQPGVGARALVRRVWRRPGLWVGFVVYSTVYLRAQRRASRLLRERAPVSWSRDETTRTVSG</sequence>
<dbReference type="AlphaFoldDB" id="A0AAJ2HEU4"/>
<feature type="domain" description="Glycosyltransferase 2-like" evidence="2">
    <location>
        <begin position="5"/>
        <end position="137"/>
    </location>
</feature>
<dbReference type="GeneID" id="301456783"/>
<dbReference type="InterPro" id="IPR050256">
    <property type="entry name" value="Glycosyltransferase_2"/>
</dbReference>
<comment type="similarity">
    <text evidence="1">Belongs to the glycosyltransferase 2 family.</text>
</comment>
<proteinExistence type="inferred from homology"/>
<evidence type="ECO:0000313" key="4">
    <source>
        <dbReference type="Proteomes" id="UP001183582"/>
    </source>
</evidence>
<accession>A0AAJ2HEU4</accession>
<evidence type="ECO:0000256" key="1">
    <source>
        <dbReference type="ARBA" id="ARBA00006739"/>
    </source>
</evidence>
<comment type="caution">
    <text evidence="3">The sequence shown here is derived from an EMBL/GenBank/DDBJ whole genome shotgun (WGS) entry which is preliminary data.</text>
</comment>
<dbReference type="Proteomes" id="UP001183582">
    <property type="component" value="Unassembled WGS sequence"/>
</dbReference>
<reference evidence="3 4" key="1">
    <citation type="submission" date="2021-06" db="EMBL/GenBank/DDBJ databases">
        <title>Genome-based taxonomic framework of Microbacterium strains isolated from marine environment, the description of four new species and reclassification of four preexisting species.</title>
        <authorList>
            <person name="Lee S.D."/>
            <person name="Kim S.-M."/>
            <person name="Byeon Y.-S."/>
            <person name="Yang H.L."/>
            <person name="Kim I.S."/>
        </authorList>
    </citation>
    <scope>NUCLEOTIDE SEQUENCE [LARGE SCALE GENOMIC DNA]</scope>
    <source>
        <strain evidence="3 4">KACC 20514</strain>
    </source>
</reference>
<gene>
    <name evidence="3" type="ORF">KZC50_01115</name>
</gene>
<name>A0AAJ2HEU4_9MICO</name>
<dbReference type="SUPFAM" id="SSF53448">
    <property type="entry name" value="Nucleotide-diphospho-sugar transferases"/>
    <property type="match status" value="1"/>
</dbReference>
<dbReference type="PANTHER" id="PTHR48090">
    <property type="entry name" value="UNDECAPRENYL-PHOSPHATE 4-DEOXY-4-FORMAMIDO-L-ARABINOSE TRANSFERASE-RELATED"/>
    <property type="match status" value="1"/>
</dbReference>
<dbReference type="EMBL" id="JAHWXH010000001">
    <property type="protein sequence ID" value="MDS0244207.1"/>
    <property type="molecule type" value="Genomic_DNA"/>
</dbReference>
<keyword evidence="3" id="KW-0328">Glycosyltransferase</keyword>
<dbReference type="Gene3D" id="3.90.550.10">
    <property type="entry name" value="Spore Coat Polysaccharide Biosynthesis Protein SpsA, Chain A"/>
    <property type="match status" value="1"/>
</dbReference>
<evidence type="ECO:0000259" key="2">
    <source>
        <dbReference type="Pfam" id="PF00535"/>
    </source>
</evidence>
<dbReference type="InterPro" id="IPR029044">
    <property type="entry name" value="Nucleotide-diphossugar_trans"/>
</dbReference>
<dbReference type="RefSeq" id="WP_310890296.1">
    <property type="nucleotide sequence ID" value="NZ_BAAAGR010000001.1"/>
</dbReference>
<protein>
    <submittedName>
        <fullName evidence="3">Glycosyltransferase</fullName>
        <ecNumber evidence="3">2.4.-.-</ecNumber>
    </submittedName>
</protein>